<dbReference type="Pfam" id="PF06050">
    <property type="entry name" value="HGD-D"/>
    <property type="match status" value="1"/>
</dbReference>
<dbReference type="Proteomes" id="UP000885672">
    <property type="component" value="Unassembled WGS sequence"/>
</dbReference>
<accession>A0A7V0XFW4</accession>
<gene>
    <name evidence="1" type="ORF">ENN51_07305</name>
</gene>
<dbReference type="PANTHER" id="PTHR32329">
    <property type="entry name" value="BIFUNCTIONAL PROTEIN [INCLUDES 2-HYDROXYACYL-COA DEHYDRATASE (N-TER) AND ITS ACTIVATOR DOMAIN (C_TERM)-RELATED"/>
    <property type="match status" value="1"/>
</dbReference>
<reference evidence="1" key="1">
    <citation type="journal article" date="2020" name="mSystems">
        <title>Genome- and Community-Level Interaction Insights into Carbon Utilization and Element Cycling Functions of Hydrothermarchaeota in Hydrothermal Sediment.</title>
        <authorList>
            <person name="Zhou Z."/>
            <person name="Liu Y."/>
            <person name="Xu W."/>
            <person name="Pan J."/>
            <person name="Luo Z.H."/>
            <person name="Li M."/>
        </authorList>
    </citation>
    <scope>NUCLEOTIDE SEQUENCE [LARGE SCALE GENOMIC DNA]</scope>
    <source>
        <strain evidence="1">SpSt-1182</strain>
    </source>
</reference>
<dbReference type="InterPro" id="IPR010327">
    <property type="entry name" value="FldB/FldC_alpha/beta"/>
</dbReference>
<protein>
    <recommendedName>
        <fullName evidence="2">CoA protein activase</fullName>
    </recommendedName>
</protein>
<dbReference type="Gene3D" id="3.40.50.11900">
    <property type="match status" value="1"/>
</dbReference>
<sequence>MRVAFPYMGEIRLVIAPILRELGADPVVPPPPDRESRTLGVQLAPELMCIPFKLTLGNMVRSLEMGADTLVYVSGSWSCRFGYYGRLQAEILREMGYRFRLLELRHDNIRGIVQEVVAMSGGRPTRALVRAGRALRLGWHKSVALETAQRCFRAALPVAARPESCRRLLGRSLSAVEATDTPGGLSRLCRRFEQEFAELPHNGRKRMPRVMLVGESYCTIEPFVNFDVIRRLGELGVAVEPFLTEHRWLGFHGFRIGAGELRRAKRAARRYWRYCVGGEDENSLGHLLIAAERGYDGVVHVHPFGCMPGTVVQPALEAASRDCGLGYMSLSLDEHTGTAGLATRLEAFAAMLERRARQVGT</sequence>
<organism evidence="1">
    <name type="scientific">candidate division WOR-3 bacterium</name>
    <dbReference type="NCBI Taxonomy" id="2052148"/>
    <lineage>
        <taxon>Bacteria</taxon>
        <taxon>Bacteria division WOR-3</taxon>
    </lineage>
</organism>
<comment type="caution">
    <text evidence="1">The sequence shown here is derived from an EMBL/GenBank/DDBJ whole genome shotgun (WGS) entry which is preliminary data.</text>
</comment>
<dbReference type="EMBL" id="DSBX01000272">
    <property type="protein sequence ID" value="HDR00071.1"/>
    <property type="molecule type" value="Genomic_DNA"/>
</dbReference>
<evidence type="ECO:0000313" key="1">
    <source>
        <dbReference type="EMBL" id="HDR00071.1"/>
    </source>
</evidence>
<dbReference type="InterPro" id="IPR051805">
    <property type="entry name" value="Dehydratase_Activator_Redct"/>
</dbReference>
<evidence type="ECO:0008006" key="2">
    <source>
        <dbReference type="Google" id="ProtNLM"/>
    </source>
</evidence>
<dbReference type="AlphaFoldDB" id="A0A7V0XFW4"/>
<name>A0A7V0XFW4_UNCW3</name>
<dbReference type="PANTHER" id="PTHR32329:SF2">
    <property type="entry name" value="BIFUNCTIONAL PROTEIN [INCLUDES 2-HYDROXYACYL-COA DEHYDRATASE (N-TER) AND ITS ACTIVATOR DOMAIN (C_TERM)"/>
    <property type="match status" value="1"/>
</dbReference>
<proteinExistence type="predicted"/>